<evidence type="ECO:0000256" key="1">
    <source>
        <dbReference type="ARBA" id="ARBA00010476"/>
    </source>
</evidence>
<protein>
    <submittedName>
        <fullName evidence="5">Fe-S protein assembly co-chaperone HscB</fullName>
    </submittedName>
</protein>
<evidence type="ECO:0000259" key="4">
    <source>
        <dbReference type="PROSITE" id="PS50076"/>
    </source>
</evidence>
<dbReference type="InterPro" id="IPR009073">
    <property type="entry name" value="HscB_oligo_C"/>
</dbReference>
<dbReference type="Gene3D" id="1.10.287.110">
    <property type="entry name" value="DnaJ domain"/>
    <property type="match status" value="1"/>
</dbReference>
<reference evidence="5 6" key="1">
    <citation type="submission" date="2009-08" db="EMBL/GenBank/DDBJ databases">
        <title>The Genome Sequence of Spizellomyces punctatus strain DAOM BR117.</title>
        <authorList>
            <consortium name="The Broad Institute Genome Sequencing Platform"/>
            <person name="Russ C."/>
            <person name="Cuomo C."/>
            <person name="Shea T."/>
            <person name="Young S.K."/>
            <person name="Zeng Q."/>
            <person name="Koehrsen M."/>
            <person name="Haas B."/>
            <person name="Borodovsky M."/>
            <person name="Guigo R."/>
            <person name="Alvarado L."/>
            <person name="Berlin A."/>
            <person name="Bochicchio J."/>
            <person name="Borenstein D."/>
            <person name="Chapman S."/>
            <person name="Chen Z."/>
            <person name="Engels R."/>
            <person name="Freedman E."/>
            <person name="Gellesch M."/>
            <person name="Goldberg J."/>
            <person name="Griggs A."/>
            <person name="Gujja S."/>
            <person name="Heiman D."/>
            <person name="Hepburn T."/>
            <person name="Howarth C."/>
            <person name="Jen D."/>
            <person name="Larson L."/>
            <person name="Lewis B."/>
            <person name="Mehta T."/>
            <person name="Park D."/>
            <person name="Pearson M."/>
            <person name="Roberts A."/>
            <person name="Saif S."/>
            <person name="Shenoy N."/>
            <person name="Sisk P."/>
            <person name="Stolte C."/>
            <person name="Sykes S."/>
            <person name="Thomson T."/>
            <person name="Walk T."/>
            <person name="White J."/>
            <person name="Yandava C."/>
            <person name="Burger G."/>
            <person name="Gray M.W."/>
            <person name="Holland P.W.H."/>
            <person name="King N."/>
            <person name="Lang F.B.F."/>
            <person name="Roger A.J."/>
            <person name="Ruiz-Trillo I."/>
            <person name="Lander E."/>
            <person name="Nusbaum C."/>
        </authorList>
    </citation>
    <scope>NUCLEOTIDE SEQUENCE [LARGE SCALE GENOMIC DNA]</scope>
    <source>
        <strain evidence="5 6">DAOM BR117</strain>
    </source>
</reference>
<evidence type="ECO:0000313" key="5">
    <source>
        <dbReference type="EMBL" id="KNC97743.1"/>
    </source>
</evidence>
<dbReference type="InterPro" id="IPR036386">
    <property type="entry name" value="HscB_C_sf"/>
</dbReference>
<dbReference type="EMBL" id="KQ257462">
    <property type="protein sequence ID" value="KNC97743.1"/>
    <property type="molecule type" value="Genomic_DNA"/>
</dbReference>
<dbReference type="GeneID" id="27690028"/>
<dbReference type="Proteomes" id="UP000053201">
    <property type="component" value="Unassembled WGS sequence"/>
</dbReference>
<dbReference type="RefSeq" id="XP_016605783.1">
    <property type="nucleotide sequence ID" value="XM_016754945.1"/>
</dbReference>
<dbReference type="CDD" id="cd06257">
    <property type="entry name" value="DnaJ"/>
    <property type="match status" value="1"/>
</dbReference>
<comment type="similarity">
    <text evidence="1">Belongs to the HscB family.</text>
</comment>
<name>A0A0L0HAL2_SPIPD</name>
<sequence length="282" mass="32884">MSKIGGRSRGVTSIRIFWKCVHEATPQQRRLCSIPWHYRPTRIPKAKHIPFRTQHAPRQQTIPFSRFLSTESTSERECWRCGAKLPRSAVFCPAERGLIQPTYDEATYYDVLLPELAPGEAKFAFDVDERLLRNKFLRLQQAVHPDGYGQKSQTEKLCAEQQSSFINKAYQVLRDPLQRAQYLLELNGVSIEEGESMNDPALLMEVLDARERLEEAHAQSEIEEIRRENEKRMEETIDQLSQAFRDRDLDAAKRLAIQLQYWVNIKKAAQEWIPGKRIEIHH</sequence>
<organism evidence="5 6">
    <name type="scientific">Spizellomyces punctatus (strain DAOM BR117)</name>
    <dbReference type="NCBI Taxonomy" id="645134"/>
    <lineage>
        <taxon>Eukaryota</taxon>
        <taxon>Fungi</taxon>
        <taxon>Fungi incertae sedis</taxon>
        <taxon>Chytridiomycota</taxon>
        <taxon>Chytridiomycota incertae sedis</taxon>
        <taxon>Chytridiomycetes</taxon>
        <taxon>Spizellomycetales</taxon>
        <taxon>Spizellomycetaceae</taxon>
        <taxon>Spizellomyces</taxon>
    </lineage>
</organism>
<dbReference type="GO" id="GO:0005739">
    <property type="term" value="C:mitochondrion"/>
    <property type="evidence" value="ECO:0007669"/>
    <property type="project" value="TreeGrafter"/>
</dbReference>
<dbReference type="OrthoDB" id="448954at2759"/>
<dbReference type="VEuPathDB" id="FungiDB:SPPG_06745"/>
<accession>A0A0L0HAL2</accession>
<dbReference type="NCBIfam" id="TIGR00714">
    <property type="entry name" value="hscB"/>
    <property type="match status" value="1"/>
</dbReference>
<dbReference type="Pfam" id="PF00226">
    <property type="entry name" value="DnaJ"/>
    <property type="match status" value="1"/>
</dbReference>
<dbReference type="OMA" id="TVELKYW"/>
<dbReference type="eggNOG" id="KOG3192">
    <property type="taxonomic scope" value="Eukaryota"/>
</dbReference>
<dbReference type="Pfam" id="PF07743">
    <property type="entry name" value="HSCB_C"/>
    <property type="match status" value="1"/>
</dbReference>
<dbReference type="AlphaFoldDB" id="A0A0L0HAL2"/>
<dbReference type="PANTHER" id="PTHR14021:SF15">
    <property type="entry name" value="IRON-SULFUR CLUSTER CO-CHAPERONE PROTEIN HSCB"/>
    <property type="match status" value="1"/>
</dbReference>
<evidence type="ECO:0000256" key="2">
    <source>
        <dbReference type="ARBA" id="ARBA00023186"/>
    </source>
</evidence>
<keyword evidence="2" id="KW-0143">Chaperone</keyword>
<evidence type="ECO:0000313" key="6">
    <source>
        <dbReference type="Proteomes" id="UP000053201"/>
    </source>
</evidence>
<feature type="coiled-coil region" evidence="3">
    <location>
        <begin position="203"/>
        <end position="235"/>
    </location>
</feature>
<dbReference type="GO" id="GO:0044571">
    <property type="term" value="P:[2Fe-2S] cluster assembly"/>
    <property type="evidence" value="ECO:0007669"/>
    <property type="project" value="InterPro"/>
</dbReference>
<dbReference type="InterPro" id="IPR004640">
    <property type="entry name" value="HscB"/>
</dbReference>
<keyword evidence="6" id="KW-1185">Reference proteome</keyword>
<dbReference type="PANTHER" id="PTHR14021">
    <property type="entry name" value="IRON-SULFUR CLUSTER CO-CHAPERONE PROTEIN HSCB"/>
    <property type="match status" value="1"/>
</dbReference>
<feature type="domain" description="J" evidence="4">
    <location>
        <begin position="107"/>
        <end position="186"/>
    </location>
</feature>
<dbReference type="SUPFAM" id="SSF47144">
    <property type="entry name" value="HSC20 (HSCB), C-terminal oligomerisation domain"/>
    <property type="match status" value="1"/>
</dbReference>
<dbReference type="Gene3D" id="1.20.1280.20">
    <property type="entry name" value="HscB, C-terminal domain"/>
    <property type="match status" value="1"/>
</dbReference>
<dbReference type="PROSITE" id="PS50076">
    <property type="entry name" value="DNAJ_2"/>
    <property type="match status" value="1"/>
</dbReference>
<dbReference type="SUPFAM" id="SSF46565">
    <property type="entry name" value="Chaperone J-domain"/>
    <property type="match status" value="1"/>
</dbReference>
<dbReference type="InterPro" id="IPR001623">
    <property type="entry name" value="DnaJ_domain"/>
</dbReference>
<dbReference type="InterPro" id="IPR036869">
    <property type="entry name" value="J_dom_sf"/>
</dbReference>
<dbReference type="FunCoup" id="A0A0L0HAL2">
    <property type="interactions" value="236"/>
</dbReference>
<proteinExistence type="inferred from homology"/>
<dbReference type="InParanoid" id="A0A0L0HAL2"/>
<gene>
    <name evidence="5" type="ORF">SPPG_06745</name>
</gene>
<dbReference type="GO" id="GO:0051087">
    <property type="term" value="F:protein-folding chaperone binding"/>
    <property type="evidence" value="ECO:0007669"/>
    <property type="project" value="InterPro"/>
</dbReference>
<evidence type="ECO:0000256" key="3">
    <source>
        <dbReference type="SAM" id="Coils"/>
    </source>
</evidence>
<dbReference type="GO" id="GO:0051259">
    <property type="term" value="P:protein complex oligomerization"/>
    <property type="evidence" value="ECO:0007669"/>
    <property type="project" value="InterPro"/>
</dbReference>
<keyword evidence="3" id="KW-0175">Coiled coil</keyword>
<dbReference type="GO" id="GO:0001671">
    <property type="term" value="F:ATPase activator activity"/>
    <property type="evidence" value="ECO:0007669"/>
    <property type="project" value="InterPro"/>
</dbReference>
<dbReference type="STRING" id="645134.A0A0L0HAL2"/>